<dbReference type="AlphaFoldDB" id="A0A7Z7NHX1"/>
<comment type="caution">
    <text evidence="2">The sequence shown here is derived from an EMBL/GenBank/DDBJ whole genome shotgun (WGS) entry which is preliminary data.</text>
</comment>
<protein>
    <recommendedName>
        <fullName evidence="4">SH3b domain-containing protein</fullName>
    </recommendedName>
</protein>
<evidence type="ECO:0000313" key="2">
    <source>
        <dbReference type="EMBL" id="SOO25248.1"/>
    </source>
</evidence>
<dbReference type="EMBL" id="OCZC01000070">
    <property type="protein sequence ID" value="SOO25248.1"/>
    <property type="molecule type" value="Genomic_DNA"/>
</dbReference>
<name>A0A7Z7NHX1_XANCH</name>
<accession>A0A7Z7NHX1</accession>
<evidence type="ECO:0008006" key="4">
    <source>
        <dbReference type="Google" id="ProtNLM"/>
    </source>
</evidence>
<sequence length="393" mass="44294">MTNDEGNDGKSLNDTFKRSGVTGSMSKTQVLGSTLQNDAIKRALSFSDSLSPLGKAIKRSEVIGLAFYQEHVARTMTAMPMLGQLQEAMLRQDQVLRELTGMDKSGRMPWDPEIKALRTSEDTIGRFITEMNQTRELAKSWDRDFNFGVPNIGDTIRALNAQSESVNRIIGQLSEPFELASRLSRSVQYQVWQAAAVGQSMQALVDRALADLESNELASVRYADFESEEDLGAPERAVLLVAWVSWLTSAVRNTFSDPKERKELLQFMLGILMFVYSDMSGNRDQDELLSEIHQLKATITTQQEEHRADVTRLKEILNAQMALQVVLQSFEVVPVRAPMRRSPGGPLTGELRRGDEVQVWQATGKWRFIRTMNDEGEALEGWVMKKHLRHVND</sequence>
<organism evidence="2 3">
    <name type="scientific">Xanthomonas campestris pv. phaseoli</name>
    <dbReference type="NCBI Taxonomy" id="317013"/>
    <lineage>
        <taxon>Bacteria</taxon>
        <taxon>Pseudomonadati</taxon>
        <taxon>Pseudomonadota</taxon>
        <taxon>Gammaproteobacteria</taxon>
        <taxon>Lysobacterales</taxon>
        <taxon>Lysobacteraceae</taxon>
        <taxon>Xanthomonas</taxon>
    </lineage>
</organism>
<reference evidence="2 3" key="1">
    <citation type="submission" date="2017-10" db="EMBL/GenBank/DDBJ databases">
        <authorList>
            <person name="Regsiter A."/>
            <person name="William W."/>
        </authorList>
    </citation>
    <scope>NUCLEOTIDE SEQUENCE [LARGE SCALE GENOMIC DNA]</scope>
    <source>
        <strain evidence="2 3">CFBP6991</strain>
    </source>
</reference>
<gene>
    <name evidence="2" type="ORF">XFF6991_430072</name>
</gene>
<evidence type="ECO:0000256" key="1">
    <source>
        <dbReference type="SAM" id="MobiDB-lite"/>
    </source>
</evidence>
<evidence type="ECO:0000313" key="3">
    <source>
        <dbReference type="Proteomes" id="UP000234345"/>
    </source>
</evidence>
<dbReference type="Proteomes" id="UP000234345">
    <property type="component" value="Unassembled WGS sequence"/>
</dbReference>
<proteinExistence type="predicted"/>
<feature type="region of interest" description="Disordered" evidence="1">
    <location>
        <begin position="1"/>
        <end position="21"/>
    </location>
</feature>
<feature type="compositionally biased region" description="Polar residues" evidence="1">
    <location>
        <begin position="1"/>
        <end position="14"/>
    </location>
</feature>
<dbReference type="RefSeq" id="WP_099801529.1">
    <property type="nucleotide sequence ID" value="NZ_OCZC01000070.1"/>
</dbReference>